<dbReference type="PROSITE" id="PS50920">
    <property type="entry name" value="SOLCAR"/>
    <property type="match status" value="3"/>
</dbReference>
<accession>A0A4Z2J091</accession>
<proteinExistence type="inferred from homology"/>
<evidence type="ECO:0000256" key="10">
    <source>
        <dbReference type="ARBA" id="ARBA00057141"/>
    </source>
</evidence>
<evidence type="ECO:0000256" key="7">
    <source>
        <dbReference type="ARBA" id="ARBA00023128"/>
    </source>
</evidence>
<comment type="function">
    <text evidence="10">May play a role as pro-apoptotic protein that induces caspase-dependent apoptosis.</text>
</comment>
<evidence type="ECO:0000256" key="11">
    <source>
        <dbReference type="HAMAP-Rule" id="MF_03064"/>
    </source>
</evidence>
<dbReference type="InterPro" id="IPR030847">
    <property type="entry name" value="Hem25/SLC25A38"/>
</dbReference>
<evidence type="ECO:0000256" key="4">
    <source>
        <dbReference type="ARBA" id="ARBA00022737"/>
    </source>
</evidence>
<evidence type="ECO:0000256" key="5">
    <source>
        <dbReference type="ARBA" id="ARBA00022792"/>
    </source>
</evidence>
<organism evidence="13 14">
    <name type="scientific">Liparis tanakae</name>
    <name type="common">Tanaka's snailfish</name>
    <dbReference type="NCBI Taxonomy" id="230148"/>
    <lineage>
        <taxon>Eukaryota</taxon>
        <taxon>Metazoa</taxon>
        <taxon>Chordata</taxon>
        <taxon>Craniata</taxon>
        <taxon>Vertebrata</taxon>
        <taxon>Euteleostomi</taxon>
        <taxon>Actinopterygii</taxon>
        <taxon>Neopterygii</taxon>
        <taxon>Teleostei</taxon>
        <taxon>Neoteleostei</taxon>
        <taxon>Acanthomorphata</taxon>
        <taxon>Eupercaria</taxon>
        <taxon>Perciformes</taxon>
        <taxon>Cottioidei</taxon>
        <taxon>Cottales</taxon>
        <taxon>Liparidae</taxon>
        <taxon>Liparis</taxon>
    </lineage>
</organism>
<comment type="subcellular location">
    <subcellularLocation>
        <location evidence="1">Membrane</location>
        <topology evidence="1">Multi-pass membrane protein</topology>
    </subcellularLocation>
    <subcellularLocation>
        <location evidence="11">Mitochondrion inner membrane</location>
        <topology evidence="11">Multi-pass membrane protein</topology>
    </subcellularLocation>
</comment>
<dbReference type="EMBL" id="SRLO01000032">
    <property type="protein sequence ID" value="TNN83700.1"/>
    <property type="molecule type" value="Genomic_DNA"/>
</dbReference>
<keyword evidence="8 11" id="KW-0472">Membrane</keyword>
<keyword evidence="4 11" id="KW-0677">Repeat</keyword>
<evidence type="ECO:0000313" key="14">
    <source>
        <dbReference type="Proteomes" id="UP000314294"/>
    </source>
</evidence>
<feature type="repeat" description="Solcar" evidence="12">
    <location>
        <begin position="225"/>
        <end position="308"/>
    </location>
</feature>
<comment type="catalytic activity">
    <reaction evidence="9 11">
        <text>glycine(in) = glycine(out)</text>
        <dbReference type="Rhea" id="RHEA:70715"/>
        <dbReference type="ChEBI" id="CHEBI:57305"/>
    </reaction>
</comment>
<evidence type="ECO:0000256" key="12">
    <source>
        <dbReference type="PROSITE-ProRule" id="PRU00282"/>
    </source>
</evidence>
<reference evidence="13 14" key="1">
    <citation type="submission" date="2019-03" db="EMBL/GenBank/DDBJ databases">
        <title>First draft genome of Liparis tanakae, snailfish: a comprehensive survey of snailfish specific genes.</title>
        <authorList>
            <person name="Kim W."/>
            <person name="Song I."/>
            <person name="Jeong J.-H."/>
            <person name="Kim D."/>
            <person name="Kim S."/>
            <person name="Ryu S."/>
            <person name="Song J.Y."/>
            <person name="Lee S.K."/>
        </authorList>
    </citation>
    <scope>NUCLEOTIDE SEQUENCE [LARGE SCALE GENOMIC DNA]</scope>
    <source>
        <tissue evidence="13">Muscle</tissue>
    </source>
</reference>
<feature type="repeat" description="Solcar" evidence="12">
    <location>
        <begin position="131"/>
        <end position="215"/>
    </location>
</feature>
<evidence type="ECO:0000256" key="8">
    <source>
        <dbReference type="ARBA" id="ARBA00023136"/>
    </source>
</evidence>
<comment type="similarity">
    <text evidence="11">Belongs to the mitochondrial carrier (TC 2.A.29) family. SLC25A38 subfamily.</text>
</comment>
<comment type="function">
    <text evidence="11">Mitochondrial glycine transporter that imports glycine into the mitochondrial matrix. Plays an important role in providing glycine for the first enzymatic step in heme biosynthesis, the condensation of glycine with succinyl-CoA to produce 5-aminolevulinate (ALA) in the miochondrial matrix. Required during erythropoiesis.</text>
</comment>
<keyword evidence="3 11" id="KW-0812">Transmembrane</keyword>
<dbReference type="Gene3D" id="1.50.40.10">
    <property type="entry name" value="Mitochondrial carrier domain"/>
    <property type="match status" value="1"/>
</dbReference>
<dbReference type="PANTHER" id="PTHR46181">
    <property type="entry name" value="MITOCHONDRIAL GLYCINE TRANSPORTER"/>
    <property type="match status" value="1"/>
</dbReference>
<dbReference type="HAMAP" id="MF_03064">
    <property type="entry name" value="SLC25A38"/>
    <property type="match status" value="1"/>
</dbReference>
<dbReference type="FunFam" id="1.50.40.10:FF:000036">
    <property type="entry name" value="Mitochondrial glycine transporter B"/>
    <property type="match status" value="1"/>
</dbReference>
<gene>
    <name evidence="11" type="primary">SLC25A38</name>
    <name evidence="13" type="ORF">EYF80_006218</name>
</gene>
<keyword evidence="5 11" id="KW-0999">Mitochondrion inner membrane</keyword>
<dbReference type="Pfam" id="PF00153">
    <property type="entry name" value="Mito_carr"/>
    <property type="match status" value="3"/>
</dbReference>
<evidence type="ECO:0000256" key="1">
    <source>
        <dbReference type="ARBA" id="ARBA00004141"/>
    </source>
</evidence>
<evidence type="ECO:0000256" key="6">
    <source>
        <dbReference type="ARBA" id="ARBA00022989"/>
    </source>
</evidence>
<dbReference type="InterPro" id="IPR023395">
    <property type="entry name" value="MCP_dom_sf"/>
</dbReference>
<dbReference type="PANTHER" id="PTHR46181:SF2">
    <property type="entry name" value="MITOCHONDRIAL GLYCINE TRANSPORTER B"/>
    <property type="match status" value="1"/>
</dbReference>
<comment type="caution">
    <text evidence="13">The sequence shown here is derived from an EMBL/GenBank/DDBJ whole genome shotgun (WGS) entry which is preliminary data.</text>
</comment>
<feature type="repeat" description="Solcar" evidence="12">
    <location>
        <begin position="34"/>
        <end position="124"/>
    </location>
</feature>
<evidence type="ECO:0000313" key="13">
    <source>
        <dbReference type="EMBL" id="TNN83700.1"/>
    </source>
</evidence>
<dbReference type="Proteomes" id="UP000314294">
    <property type="component" value="Unassembled WGS sequence"/>
</dbReference>
<sequence length="313" mass="34161">MLYRGLKLTSFKTASPGEKLDSASRSRMDLAAAHPALKAFMCGSLSGTCSTLLFQPLDLIKTRLQTQQNNAKPGAPKVGMFTVFINIIRTENFFSLWKGVTPSFVRCIPGVGIYFSTFYSLKQHYFLERAPNAGEAVLLGAGARAVAGVCMLPFTVIKTRFESGCYNYVSVAGALRSVYETEGIRALFSGLTATLLRDAPFSGIYVMFYSQAKKALPQEVTSSPYAPLVNFSCGMVAGVMASLATQPADVVKTHIQISPSHWSTTDAILYIYKEHGTAGFFRGAVPRSLRRTLMAAMAWTVYEQLMARMGLKS</sequence>
<dbReference type="GO" id="GO:0015187">
    <property type="term" value="F:glycine transmembrane transporter activity"/>
    <property type="evidence" value="ECO:0007669"/>
    <property type="project" value="UniProtKB-UniRule"/>
</dbReference>
<dbReference type="OrthoDB" id="1924968at2759"/>
<protein>
    <recommendedName>
        <fullName evidence="11">Mitochondrial glycine transporter</fullName>
    </recommendedName>
    <alternativeName>
        <fullName evidence="11">Solute carrier family 25 member 38</fullName>
    </alternativeName>
</protein>
<evidence type="ECO:0000256" key="2">
    <source>
        <dbReference type="ARBA" id="ARBA00022448"/>
    </source>
</evidence>
<dbReference type="SUPFAM" id="SSF103506">
    <property type="entry name" value="Mitochondrial carrier"/>
    <property type="match status" value="1"/>
</dbReference>
<keyword evidence="6 11" id="KW-1133">Transmembrane helix</keyword>
<evidence type="ECO:0000256" key="3">
    <source>
        <dbReference type="ARBA" id="ARBA00022692"/>
    </source>
</evidence>
<dbReference type="AlphaFoldDB" id="A0A4Z2J091"/>
<keyword evidence="14" id="KW-1185">Reference proteome</keyword>
<dbReference type="GO" id="GO:0005743">
    <property type="term" value="C:mitochondrial inner membrane"/>
    <property type="evidence" value="ECO:0007669"/>
    <property type="project" value="UniProtKB-SubCell"/>
</dbReference>
<keyword evidence="7 11" id="KW-0496">Mitochondrion</keyword>
<evidence type="ECO:0000256" key="9">
    <source>
        <dbReference type="ARBA" id="ARBA00034060"/>
    </source>
</evidence>
<dbReference type="GO" id="GO:1904983">
    <property type="term" value="P:glycine import into mitochondrion"/>
    <property type="evidence" value="ECO:0007669"/>
    <property type="project" value="UniProtKB-UniRule"/>
</dbReference>
<name>A0A4Z2J091_9TELE</name>
<dbReference type="GO" id="GO:0042541">
    <property type="term" value="P:hemoglobin biosynthetic process"/>
    <property type="evidence" value="ECO:0007669"/>
    <property type="project" value="UniProtKB-ARBA"/>
</dbReference>
<dbReference type="InterPro" id="IPR018108">
    <property type="entry name" value="MCP_transmembrane"/>
</dbReference>
<keyword evidence="2 11" id="KW-0813">Transport</keyword>
<dbReference type="GO" id="GO:0030218">
    <property type="term" value="P:erythrocyte differentiation"/>
    <property type="evidence" value="ECO:0007669"/>
    <property type="project" value="UniProtKB-UniRule"/>
</dbReference>